<dbReference type="InterPro" id="IPR027417">
    <property type="entry name" value="P-loop_NTPase"/>
</dbReference>
<evidence type="ECO:0000259" key="3">
    <source>
        <dbReference type="PROSITE" id="PS51657"/>
    </source>
</evidence>
<dbReference type="GO" id="GO:0006310">
    <property type="term" value="P:DNA recombination"/>
    <property type="evidence" value="ECO:0007669"/>
    <property type="project" value="TreeGrafter"/>
</dbReference>
<dbReference type="GO" id="GO:0017116">
    <property type="term" value="F:single-stranded DNA helicase activity"/>
    <property type="evidence" value="ECO:0007669"/>
    <property type="project" value="TreeGrafter"/>
</dbReference>
<dbReference type="CDD" id="cd17933">
    <property type="entry name" value="DEXSc_RecD-like"/>
    <property type="match status" value="1"/>
</dbReference>
<keyword evidence="2" id="KW-0067">ATP-binding</keyword>
<dbReference type="InterPro" id="IPR029493">
    <property type="entry name" value="RecD2-like_HHH"/>
</dbReference>
<dbReference type="Gene3D" id="3.40.50.300">
    <property type="entry name" value="P-loop containing nucleotide triphosphate hydrolases"/>
    <property type="match status" value="2"/>
</dbReference>
<dbReference type="Gene3D" id="1.10.10.2220">
    <property type="match status" value="1"/>
</dbReference>
<dbReference type="EMBL" id="BMQL01000075">
    <property type="protein sequence ID" value="GGR36916.1"/>
    <property type="molecule type" value="Genomic_DNA"/>
</dbReference>
<organism evidence="4 5">
    <name type="scientific">Deinococcus ruber</name>
    <dbReference type="NCBI Taxonomy" id="1848197"/>
    <lineage>
        <taxon>Bacteria</taxon>
        <taxon>Thermotogati</taxon>
        <taxon>Deinococcota</taxon>
        <taxon>Deinococci</taxon>
        <taxon>Deinococcales</taxon>
        <taxon>Deinococcaceae</taxon>
        <taxon>Deinococcus</taxon>
    </lineage>
</organism>
<dbReference type="InterPro" id="IPR050534">
    <property type="entry name" value="Coronavir_polyprotein_1ab"/>
</dbReference>
<protein>
    <submittedName>
        <fullName evidence="4">ATP-dependent RecD-like DNA helicase</fullName>
    </submittedName>
</protein>
<reference evidence="4" key="1">
    <citation type="journal article" date="2014" name="Int. J. Syst. Evol. Microbiol.">
        <title>Complete genome sequence of Corynebacterium casei LMG S-19264T (=DSM 44701T), isolated from a smear-ripened cheese.</title>
        <authorList>
            <consortium name="US DOE Joint Genome Institute (JGI-PGF)"/>
            <person name="Walter F."/>
            <person name="Albersmeier A."/>
            <person name="Kalinowski J."/>
            <person name="Ruckert C."/>
        </authorList>
    </citation>
    <scope>NUCLEOTIDE SEQUENCE</scope>
    <source>
        <strain evidence="4">JCM 31311</strain>
    </source>
</reference>
<dbReference type="Gene3D" id="2.30.30.940">
    <property type="match status" value="1"/>
</dbReference>
<proteinExistence type="predicted"/>
<dbReference type="Pfam" id="PF13538">
    <property type="entry name" value="UvrD_C_2"/>
    <property type="match status" value="1"/>
</dbReference>
<dbReference type="Pfam" id="PF14490">
    <property type="entry name" value="HHH_RecD2"/>
    <property type="match status" value="1"/>
</dbReference>
<sequence>MTTTPTQVHGVVERTWRTPTGEDACRLTLTDGSVLTLTGPLPPLKRGHLLHADMQGSVLLSAHRVIRERDIAAAFYGQITGLARHGVAKIVMQLGDDTHRIIQHEAQRLEGVRGFPASSVRAMQTHARRQGRWYTTFQDLAALGLAPEYAQPLIRQDGAGAVQIFQANPYRAVQQRIPLRVLDAAARQQGLSIFDPRRGPALVYELVQRWLQEDGHTCVPRTLLNTLLMQDHALDEKEAELALQAAVDDGYVMAFQQMLAAPAPYHEEVRLADDIARLLTADLPPLPLPRVLPNLTSEQRAAVQLACTTALCVITGGPGTGKTTTLKALLDTLDTAGLTTILCAPTGKAASRMQQSTGRFATTLHRLLGYDGHKFETCLLQTHAVVVDEVSMASNALLGALLRSAPTGCRVILVGDEDQLPPIDPGHPLAALIRTVPTARLTRTHRQAQDSPILTLARLLISGERPRDTGVPFHETTTTEAVVQLMQAHVQESGPPILLTAGRTGPLGVDTLNPALQAALNPGTGPFRVGDPVLVTRNDHTTGLMNGMTGRVVCVGAQLECLFDDTVHLLGADAQLQLSLAYALTIHRSQGSEWERVLVVLSDEHHRLLSRQLAYTAVTRAKRQLIAAGHRQAWNTAALTGATVRFSLLEALLRT</sequence>
<evidence type="ECO:0000313" key="5">
    <source>
        <dbReference type="Proteomes" id="UP000603865"/>
    </source>
</evidence>
<dbReference type="SUPFAM" id="SSF52540">
    <property type="entry name" value="P-loop containing nucleoside triphosphate hydrolases"/>
    <property type="match status" value="2"/>
</dbReference>
<gene>
    <name evidence="4" type="primary">recD2</name>
    <name evidence="4" type="ORF">GCM10008957_53110</name>
</gene>
<dbReference type="PROSITE" id="PS51657">
    <property type="entry name" value="PSRV_HELICASE"/>
    <property type="match status" value="1"/>
</dbReference>
<dbReference type="CDD" id="cd18809">
    <property type="entry name" value="SF1_C_RecD"/>
    <property type="match status" value="1"/>
</dbReference>
<dbReference type="AlphaFoldDB" id="A0A918FGV7"/>
<dbReference type="GO" id="GO:0005524">
    <property type="term" value="F:ATP binding"/>
    <property type="evidence" value="ECO:0007669"/>
    <property type="project" value="UniProtKB-KW"/>
</dbReference>
<dbReference type="InterPro" id="IPR027785">
    <property type="entry name" value="UvrD-like_helicase_C"/>
</dbReference>
<feature type="domain" description="(+)RNA virus helicase C-terminal" evidence="3">
    <location>
        <begin position="291"/>
        <end position="655"/>
    </location>
</feature>
<keyword evidence="4" id="KW-0347">Helicase</keyword>
<evidence type="ECO:0000256" key="2">
    <source>
        <dbReference type="ARBA" id="ARBA00022840"/>
    </source>
</evidence>
<comment type="caution">
    <text evidence="4">The sequence shown here is derived from an EMBL/GenBank/DDBJ whole genome shotgun (WGS) entry which is preliminary data.</text>
</comment>
<dbReference type="GO" id="GO:0009338">
    <property type="term" value="C:exodeoxyribonuclease V complex"/>
    <property type="evidence" value="ECO:0007669"/>
    <property type="project" value="TreeGrafter"/>
</dbReference>
<dbReference type="PANTHER" id="PTHR43788">
    <property type="entry name" value="DNA2/NAM7 HELICASE FAMILY MEMBER"/>
    <property type="match status" value="1"/>
</dbReference>
<accession>A0A918FGV7</accession>
<dbReference type="PANTHER" id="PTHR43788:SF6">
    <property type="entry name" value="DNA HELICASE B"/>
    <property type="match status" value="1"/>
</dbReference>
<keyword evidence="4" id="KW-0378">Hydrolase</keyword>
<keyword evidence="5" id="KW-1185">Reference proteome</keyword>
<evidence type="ECO:0000256" key="1">
    <source>
        <dbReference type="ARBA" id="ARBA00022741"/>
    </source>
</evidence>
<name>A0A918FGV7_9DEIO</name>
<dbReference type="Pfam" id="PF13604">
    <property type="entry name" value="AAA_30"/>
    <property type="match status" value="1"/>
</dbReference>
<reference evidence="4" key="2">
    <citation type="submission" date="2020-09" db="EMBL/GenBank/DDBJ databases">
        <authorList>
            <person name="Sun Q."/>
            <person name="Ohkuma M."/>
        </authorList>
    </citation>
    <scope>NUCLEOTIDE SEQUENCE</scope>
    <source>
        <strain evidence="4">JCM 31311</strain>
    </source>
</reference>
<evidence type="ECO:0000313" key="4">
    <source>
        <dbReference type="EMBL" id="GGR36916.1"/>
    </source>
</evidence>
<keyword evidence="1" id="KW-0547">Nucleotide-binding</keyword>
<dbReference type="Proteomes" id="UP000603865">
    <property type="component" value="Unassembled WGS sequence"/>
</dbReference>
<dbReference type="InterPro" id="IPR027351">
    <property type="entry name" value="(+)RNA_virus_helicase_core_dom"/>
</dbReference>
<dbReference type="RefSeq" id="WP_189093554.1">
    <property type="nucleotide sequence ID" value="NZ_BMQL01000075.1"/>
</dbReference>